<proteinExistence type="predicted"/>
<gene>
    <name evidence="2" type="ORF">EDI_241470</name>
</gene>
<dbReference type="Proteomes" id="UP000008076">
    <property type="component" value="Unassembled WGS sequence"/>
</dbReference>
<dbReference type="SUPFAM" id="SSF49899">
    <property type="entry name" value="Concanavalin A-like lectins/glucanases"/>
    <property type="match status" value="1"/>
</dbReference>
<evidence type="ECO:0000313" key="3">
    <source>
        <dbReference type="Proteomes" id="UP000008076"/>
    </source>
</evidence>
<name>B0E7D6_ENTDS</name>
<keyword evidence="1" id="KW-0732">Signal</keyword>
<sequence>MIVMIWLLLFINIVSSQFLSIKSPIDEGKIKTLLRVDGEITSKGILLTTESKKDGLISTIKTLPTYFQINGKIKSDGIGKGFALWLTTKPIVSGNNFGGKFTESSEGIYVKVPTDSSRGTTTIYNTEKQLTQCTFPNSIHFESISFELKYEEKTNKLIISIGKDKGGCEMTYEGKIKHMYFEISALDDKNELLGNDKSINGLNFGFTESELFNDGDDIDFALQKIYLVLGKVQQQASKLDKLNDENSNLMKIIVNGAKHLNEIDILVDVDTFMERLRTIEEITRTTTNDLKTLISTTISSNKNTIKNNEASTHTFFWICFF</sequence>
<evidence type="ECO:0008006" key="4">
    <source>
        <dbReference type="Google" id="ProtNLM"/>
    </source>
</evidence>
<accession>B0E7D6</accession>
<evidence type="ECO:0000313" key="2">
    <source>
        <dbReference type="EMBL" id="EDR29561.1"/>
    </source>
</evidence>
<dbReference type="EMBL" id="DS547989">
    <property type="protein sequence ID" value="EDR29561.1"/>
    <property type="molecule type" value="Genomic_DNA"/>
</dbReference>
<dbReference type="GeneID" id="5879193"/>
<dbReference type="KEGG" id="edi:EDI_241470"/>
<dbReference type="AlphaFoldDB" id="B0E7D6"/>
<organism evidence="3">
    <name type="scientific">Entamoeba dispar (strain ATCC PRA-260 / SAW760)</name>
    <dbReference type="NCBI Taxonomy" id="370354"/>
    <lineage>
        <taxon>Eukaryota</taxon>
        <taxon>Amoebozoa</taxon>
        <taxon>Evosea</taxon>
        <taxon>Archamoebae</taxon>
        <taxon>Mastigamoebida</taxon>
        <taxon>Entamoebidae</taxon>
        <taxon>Entamoeba</taxon>
    </lineage>
</organism>
<keyword evidence="3" id="KW-1185">Reference proteome</keyword>
<feature type="chain" id="PRO_5002747500" description="L-type lectin-like domain-containing protein" evidence="1">
    <location>
        <begin position="17"/>
        <end position="321"/>
    </location>
</feature>
<protein>
    <recommendedName>
        <fullName evidence="4">L-type lectin-like domain-containing protein</fullName>
    </recommendedName>
</protein>
<dbReference type="Gene3D" id="2.60.120.200">
    <property type="match status" value="1"/>
</dbReference>
<dbReference type="OrthoDB" id="28802at2759"/>
<feature type="signal peptide" evidence="1">
    <location>
        <begin position="1"/>
        <end position="16"/>
    </location>
</feature>
<dbReference type="VEuPathDB" id="AmoebaDB:EDI_241470"/>
<dbReference type="InterPro" id="IPR013320">
    <property type="entry name" value="ConA-like_dom_sf"/>
</dbReference>
<evidence type="ECO:0000256" key="1">
    <source>
        <dbReference type="SAM" id="SignalP"/>
    </source>
</evidence>
<reference evidence="3" key="1">
    <citation type="submission" date="2007-12" db="EMBL/GenBank/DDBJ databases">
        <title>Annotation of Entamoeba dispar SAW760.</title>
        <authorList>
            <person name="Lorenzi H."/>
            <person name="Inman J."/>
            <person name="Schobel S."/>
            <person name="Amedeo P."/>
            <person name="Caler E."/>
        </authorList>
    </citation>
    <scope>NUCLEOTIDE SEQUENCE [LARGE SCALE GENOMIC DNA]</scope>
    <source>
        <strain evidence="3">ATCC PRA-260 / SAW760</strain>
    </source>
</reference>
<dbReference type="RefSeq" id="XP_001734294.1">
    <property type="nucleotide sequence ID" value="XM_001734242.1"/>
</dbReference>